<dbReference type="Proteomes" id="UP001140076">
    <property type="component" value="Unassembled WGS sequence"/>
</dbReference>
<dbReference type="EMBL" id="JAJAQC010000018">
    <property type="protein sequence ID" value="MDA0565201.1"/>
    <property type="molecule type" value="Genomic_DNA"/>
</dbReference>
<sequence length="192" mass="19765">MRSSASELAGAVKLVVAGSPGAGKTSLIRSVSDIDPVRTEEKVSLLPHDGPSSGSETTTVALDYGRLQLNTDLLLAVFGLPGAARFRFLWEDLARGAVGAAVLACPAALADAAPAVSFLEERGLPFVVVVNDDGRELPTADTVRGDLALDAGVPVVLGDVRRPPVGFAVVRDVVRTALRHHSQAPALAGGGR</sequence>
<comment type="similarity">
    <text evidence="1">Belongs to the GPN-loop GTPase family.</text>
</comment>
<dbReference type="InterPro" id="IPR004130">
    <property type="entry name" value="Gpn"/>
</dbReference>
<dbReference type="Gene3D" id="3.40.50.300">
    <property type="entry name" value="P-loop containing nucleotide triphosphate hydrolases"/>
    <property type="match status" value="1"/>
</dbReference>
<keyword evidence="4" id="KW-0342">GTP-binding</keyword>
<keyword evidence="2" id="KW-0547">Nucleotide-binding</keyword>
<dbReference type="AlphaFoldDB" id="A0A9X3NNB2"/>
<dbReference type="CDD" id="cd00882">
    <property type="entry name" value="Ras_like_GTPase"/>
    <property type="match status" value="1"/>
</dbReference>
<evidence type="ECO:0000256" key="1">
    <source>
        <dbReference type="ARBA" id="ARBA00005290"/>
    </source>
</evidence>
<evidence type="ECO:0000256" key="2">
    <source>
        <dbReference type="ARBA" id="ARBA00022741"/>
    </source>
</evidence>
<proteinExistence type="inferred from homology"/>
<name>A0A9X3NNB2_9ACTN</name>
<dbReference type="InterPro" id="IPR027417">
    <property type="entry name" value="P-loop_NTPase"/>
</dbReference>
<evidence type="ECO:0000256" key="4">
    <source>
        <dbReference type="ARBA" id="ARBA00023134"/>
    </source>
</evidence>
<keyword evidence="3" id="KW-0378">Hydrolase</keyword>
<protein>
    <submittedName>
        <fullName evidence="5">ATP/GTP-binding protein</fullName>
    </submittedName>
</protein>
<dbReference type="PANTHER" id="PTHR42708">
    <property type="entry name" value="ATP/GTP-BINDING PROTEIN-RELATED"/>
    <property type="match status" value="1"/>
</dbReference>
<organism evidence="5 6">
    <name type="scientific">Streptomonospora mangrovi</name>
    <dbReference type="NCBI Taxonomy" id="2883123"/>
    <lineage>
        <taxon>Bacteria</taxon>
        <taxon>Bacillati</taxon>
        <taxon>Actinomycetota</taxon>
        <taxon>Actinomycetes</taxon>
        <taxon>Streptosporangiales</taxon>
        <taxon>Nocardiopsidaceae</taxon>
        <taxon>Streptomonospora</taxon>
    </lineage>
</organism>
<keyword evidence="6" id="KW-1185">Reference proteome</keyword>
<dbReference type="RefSeq" id="WP_270072474.1">
    <property type="nucleotide sequence ID" value="NZ_JAJAQC010000018.1"/>
</dbReference>
<dbReference type="PANTHER" id="PTHR42708:SF1">
    <property type="entry name" value="GLIDING MOTILITY PROTEIN MGLA"/>
    <property type="match status" value="1"/>
</dbReference>
<dbReference type="Pfam" id="PF03029">
    <property type="entry name" value="ATP_bind_1"/>
    <property type="match status" value="1"/>
</dbReference>
<reference evidence="5" key="1">
    <citation type="submission" date="2021-10" db="EMBL/GenBank/DDBJ databases">
        <title>Streptomonospora sp. nov., isolated from mangrove soil.</title>
        <authorList>
            <person name="Chen X."/>
            <person name="Ge X."/>
            <person name="Liu W."/>
        </authorList>
    </citation>
    <scope>NUCLEOTIDE SEQUENCE</scope>
    <source>
        <strain evidence="5">S1-112</strain>
    </source>
</reference>
<dbReference type="GO" id="GO:0005525">
    <property type="term" value="F:GTP binding"/>
    <property type="evidence" value="ECO:0007669"/>
    <property type="project" value="UniProtKB-KW"/>
</dbReference>
<comment type="caution">
    <text evidence="5">The sequence shown here is derived from an EMBL/GenBank/DDBJ whole genome shotgun (WGS) entry which is preliminary data.</text>
</comment>
<evidence type="ECO:0000256" key="3">
    <source>
        <dbReference type="ARBA" id="ARBA00022801"/>
    </source>
</evidence>
<evidence type="ECO:0000313" key="6">
    <source>
        <dbReference type="Proteomes" id="UP001140076"/>
    </source>
</evidence>
<dbReference type="InterPro" id="IPR052705">
    <property type="entry name" value="Gliding_Motility_GTPase"/>
</dbReference>
<gene>
    <name evidence="5" type="ORF">LG943_12865</name>
</gene>
<dbReference type="SUPFAM" id="SSF52540">
    <property type="entry name" value="P-loop containing nucleoside triphosphate hydrolases"/>
    <property type="match status" value="1"/>
</dbReference>
<dbReference type="GO" id="GO:0016787">
    <property type="term" value="F:hydrolase activity"/>
    <property type="evidence" value="ECO:0007669"/>
    <property type="project" value="UniProtKB-KW"/>
</dbReference>
<accession>A0A9X3NNB2</accession>
<evidence type="ECO:0000313" key="5">
    <source>
        <dbReference type="EMBL" id="MDA0565201.1"/>
    </source>
</evidence>